<protein>
    <submittedName>
        <fullName evidence="1">Lysophospholipase</fullName>
    </submittedName>
</protein>
<evidence type="ECO:0000313" key="1">
    <source>
        <dbReference type="EMBL" id="UYP20109.1"/>
    </source>
</evidence>
<organism evidence="1 2">
    <name type="scientific">Rhodococcus sacchari</name>
    <dbReference type="NCBI Taxonomy" id="2962047"/>
    <lineage>
        <taxon>Bacteria</taxon>
        <taxon>Bacillati</taxon>
        <taxon>Actinomycetota</taxon>
        <taxon>Actinomycetes</taxon>
        <taxon>Mycobacteriales</taxon>
        <taxon>Nocardiaceae</taxon>
        <taxon>Rhodococcus</taxon>
    </lineage>
</organism>
<gene>
    <name evidence="1" type="ORF">OED52_06080</name>
</gene>
<keyword evidence="2" id="KW-1185">Reference proteome</keyword>
<reference evidence="1" key="1">
    <citation type="submission" date="2022-10" db="EMBL/GenBank/DDBJ databases">
        <title>Rhodococcus ferula Z13 complete genome.</title>
        <authorList>
            <person name="Long X."/>
            <person name="Zang M."/>
        </authorList>
    </citation>
    <scope>NUCLEOTIDE SEQUENCE</scope>
    <source>
        <strain evidence="1">Z13</strain>
    </source>
</reference>
<accession>A0ACD4DJ68</accession>
<proteinExistence type="predicted"/>
<evidence type="ECO:0000313" key="2">
    <source>
        <dbReference type="Proteomes" id="UP001156484"/>
    </source>
</evidence>
<name>A0ACD4DJ68_9NOCA</name>
<dbReference type="EMBL" id="CP107551">
    <property type="protein sequence ID" value="UYP20109.1"/>
    <property type="molecule type" value="Genomic_DNA"/>
</dbReference>
<sequence length="211" mass="22283">MPLTFFPGSVGRVHWRTWPVDDACAGVVFTHGFGQHTGHYHRFAAGLAAEGIALWGLDLAGHGLSEGQPGSAGDVADHAADIARLTALARESGLPLVLMGHSLGAASTLAVLRADPDPAPCAAVVLCGTPRTVLLPETAAALRDSRLPALVVHGVDDRLAPIDPVRAWVRDLPGVRMREYEDAGHDLLHEPVHRTVTRDVAAFVRETTGCP</sequence>
<dbReference type="Proteomes" id="UP001156484">
    <property type="component" value="Chromosome"/>
</dbReference>